<organism evidence="1 2">
    <name type="scientific">Phytophthora infestans</name>
    <name type="common">Potato late blight agent</name>
    <name type="synonym">Botrytis infestans</name>
    <dbReference type="NCBI Taxonomy" id="4787"/>
    <lineage>
        <taxon>Eukaryota</taxon>
        <taxon>Sar</taxon>
        <taxon>Stramenopiles</taxon>
        <taxon>Oomycota</taxon>
        <taxon>Peronosporomycetes</taxon>
        <taxon>Peronosporales</taxon>
        <taxon>Peronosporaceae</taxon>
        <taxon>Phytophthora</taxon>
    </lineage>
</organism>
<dbReference type="Proteomes" id="UP000602510">
    <property type="component" value="Unassembled WGS sequence"/>
</dbReference>
<evidence type="ECO:0000313" key="1">
    <source>
        <dbReference type="EMBL" id="KAF4042041.1"/>
    </source>
</evidence>
<dbReference type="PANTHER" id="PTHR47669:SF1">
    <property type="entry name" value="PHOSPHATIDYLINOSITOL TRANSFER PROTEIN SFH5"/>
    <property type="match status" value="1"/>
</dbReference>
<accession>A0A833TJT1</accession>
<evidence type="ECO:0000313" key="2">
    <source>
        <dbReference type="Proteomes" id="UP000602510"/>
    </source>
</evidence>
<gene>
    <name evidence="1" type="ORF">GN244_ATG05697</name>
</gene>
<dbReference type="AlphaFoldDB" id="A0A833TJT1"/>
<dbReference type="GO" id="GO:0005886">
    <property type="term" value="C:plasma membrane"/>
    <property type="evidence" value="ECO:0007669"/>
    <property type="project" value="TreeGrafter"/>
</dbReference>
<dbReference type="GO" id="GO:0017157">
    <property type="term" value="P:regulation of exocytosis"/>
    <property type="evidence" value="ECO:0007669"/>
    <property type="project" value="TreeGrafter"/>
</dbReference>
<dbReference type="EMBL" id="WSZM01000107">
    <property type="protein sequence ID" value="KAF4042041.1"/>
    <property type="molecule type" value="Genomic_DNA"/>
</dbReference>
<reference evidence="1" key="1">
    <citation type="submission" date="2020-04" db="EMBL/GenBank/DDBJ databases">
        <title>Hybrid Assembly of Korean Phytophthora infestans isolates.</title>
        <authorList>
            <person name="Prokchorchik M."/>
            <person name="Lee Y."/>
            <person name="Seo J."/>
            <person name="Cho J.-H."/>
            <person name="Park Y.-E."/>
            <person name="Jang D.-C."/>
            <person name="Im J.-S."/>
            <person name="Choi J.-G."/>
            <person name="Park H.-J."/>
            <person name="Lee G.-B."/>
            <person name="Lee Y.-G."/>
            <person name="Hong S.-Y."/>
            <person name="Cho K."/>
            <person name="Sohn K.H."/>
        </authorList>
    </citation>
    <scope>NUCLEOTIDE SEQUENCE</scope>
    <source>
        <strain evidence="1">KR_1_A1</strain>
    </source>
</reference>
<dbReference type="GO" id="GO:0008526">
    <property type="term" value="F:phosphatidylinositol transfer activity"/>
    <property type="evidence" value="ECO:0007669"/>
    <property type="project" value="InterPro"/>
</dbReference>
<sequence length="81" mass="8786">MSSSAAAPEWPSITEDHPINQLLRALPSLITAANGYNEVYGVTLDPNGSFTTKLILQKFLRANANEGQDAAGRDTRVEEQL</sequence>
<dbReference type="GO" id="GO:0043001">
    <property type="term" value="P:Golgi to plasma membrane protein transport"/>
    <property type="evidence" value="ECO:0007669"/>
    <property type="project" value="TreeGrafter"/>
</dbReference>
<dbReference type="GO" id="GO:0005829">
    <property type="term" value="C:cytosol"/>
    <property type="evidence" value="ECO:0007669"/>
    <property type="project" value="TreeGrafter"/>
</dbReference>
<dbReference type="InterPro" id="IPR042938">
    <property type="entry name" value="Sfh5"/>
</dbReference>
<proteinExistence type="predicted"/>
<name>A0A833TJT1_PHYIN</name>
<keyword evidence="2" id="KW-1185">Reference proteome</keyword>
<protein>
    <submittedName>
        <fullName evidence="1">Putative phosphatidylinositol transfer protein SFH5 (PITP SFH5)</fullName>
    </submittedName>
</protein>
<comment type="caution">
    <text evidence="1">The sequence shown here is derived from an EMBL/GenBank/DDBJ whole genome shotgun (WGS) entry which is preliminary data.</text>
</comment>
<dbReference type="PANTHER" id="PTHR47669">
    <property type="entry name" value="PHOSPHATIDYLINOSITOL TRANSFER PROTEIN SFH5"/>
    <property type="match status" value="1"/>
</dbReference>
<dbReference type="GO" id="GO:0032541">
    <property type="term" value="C:cortical endoplasmic reticulum"/>
    <property type="evidence" value="ECO:0007669"/>
    <property type="project" value="TreeGrafter"/>
</dbReference>